<dbReference type="InterPro" id="IPR029045">
    <property type="entry name" value="ClpP/crotonase-like_dom_sf"/>
</dbReference>
<dbReference type="CDD" id="cd06558">
    <property type="entry name" value="crotonase-like"/>
    <property type="match status" value="1"/>
</dbReference>
<evidence type="ECO:0000256" key="2">
    <source>
        <dbReference type="ARBA" id="ARBA00023140"/>
    </source>
</evidence>
<dbReference type="PANTHER" id="PTHR43684">
    <property type="match status" value="1"/>
</dbReference>
<keyword evidence="5" id="KW-1185">Reference proteome</keyword>
<comment type="subcellular location">
    <subcellularLocation>
        <location evidence="1">Peroxisome</location>
    </subcellularLocation>
</comment>
<dbReference type="Gene3D" id="3.90.226.10">
    <property type="entry name" value="2-enoyl-CoA Hydratase, Chain A, domain 1"/>
    <property type="match status" value="1"/>
</dbReference>
<keyword evidence="3" id="KW-0413">Isomerase</keyword>
<proteinExistence type="predicted"/>
<dbReference type="InterPro" id="IPR051053">
    <property type="entry name" value="ECH/Chromodomain_protein"/>
</dbReference>
<evidence type="ECO:0000256" key="3">
    <source>
        <dbReference type="ARBA" id="ARBA00023235"/>
    </source>
</evidence>
<keyword evidence="2" id="KW-0576">Peroxisome</keyword>
<name>A0A937CN59_9HYPH</name>
<gene>
    <name evidence="4" type="ORF">JJB09_02015</name>
</gene>
<dbReference type="EMBL" id="JAEQNC010000001">
    <property type="protein sequence ID" value="MBL0370793.1"/>
    <property type="molecule type" value="Genomic_DNA"/>
</dbReference>
<dbReference type="NCBIfam" id="NF004681">
    <property type="entry name" value="PRK06023.1"/>
    <property type="match status" value="1"/>
</dbReference>
<dbReference type="RefSeq" id="WP_201652270.1">
    <property type="nucleotide sequence ID" value="NZ_JAEQNC010000001.1"/>
</dbReference>
<evidence type="ECO:0000313" key="4">
    <source>
        <dbReference type="EMBL" id="MBL0370793.1"/>
    </source>
</evidence>
<dbReference type="AlphaFoldDB" id="A0A937CN59"/>
<protein>
    <submittedName>
        <fullName evidence="4">Crotonase/enoyl-CoA hydratase family protein</fullName>
    </submittedName>
</protein>
<dbReference type="InterPro" id="IPR001753">
    <property type="entry name" value="Enoyl-CoA_hydra/iso"/>
</dbReference>
<dbReference type="Pfam" id="PF00378">
    <property type="entry name" value="ECH_1"/>
    <property type="match status" value="1"/>
</dbReference>
<comment type="caution">
    <text evidence="4">The sequence shown here is derived from an EMBL/GenBank/DDBJ whole genome shotgun (WGS) entry which is preliminary data.</text>
</comment>
<evidence type="ECO:0000313" key="5">
    <source>
        <dbReference type="Proteomes" id="UP000633219"/>
    </source>
</evidence>
<dbReference type="Proteomes" id="UP000633219">
    <property type="component" value="Unassembled WGS sequence"/>
</dbReference>
<dbReference type="SUPFAM" id="SSF52096">
    <property type="entry name" value="ClpP/crotonase"/>
    <property type="match status" value="1"/>
</dbReference>
<organism evidence="4 5">
    <name type="scientific">Rhizobium setariae</name>
    <dbReference type="NCBI Taxonomy" id="2801340"/>
    <lineage>
        <taxon>Bacteria</taxon>
        <taxon>Pseudomonadati</taxon>
        <taxon>Pseudomonadota</taxon>
        <taxon>Alphaproteobacteria</taxon>
        <taxon>Hyphomicrobiales</taxon>
        <taxon>Rhizobiaceae</taxon>
        <taxon>Rhizobium/Agrobacterium group</taxon>
        <taxon>Rhizobium</taxon>
    </lineage>
</organism>
<accession>A0A937CN59</accession>
<dbReference type="PANTHER" id="PTHR43684:SF1">
    <property type="entry name" value="ENOYL-COA DELTA ISOMERASE 2"/>
    <property type="match status" value="1"/>
</dbReference>
<reference evidence="4" key="1">
    <citation type="submission" date="2021-01" db="EMBL/GenBank/DDBJ databases">
        <title>Rhizobium sp. strain KVB221 16S ribosomal RNA gene Genome sequencing and assembly.</title>
        <authorList>
            <person name="Kang M."/>
        </authorList>
    </citation>
    <scope>NUCLEOTIDE SEQUENCE</scope>
    <source>
        <strain evidence="4">KVB221</strain>
    </source>
</reference>
<sequence length="252" mass="27438">MTDLILLELPADHPGVLVIRMNRADKKNAITREMYGAMALALADADANEAIKAAVLFGAPGCFSSGNDLMDFMEIAKVREEGKNVIAFVRELARFTKPLLSGVDGIAIGIGVTMNFHCDLTFATPRTVFRTPFTDLAVVPEAGSTLLGPAIMGHQRAFAMLVNGLPFSAEEAREAGIVWKVVSEEELEATTLAAASNLVARPHNSLMLSRKLLKGDRDVIRSRIDEEMEHFLDQLQSSEAAGVYEAFFARKK</sequence>
<evidence type="ECO:0000256" key="1">
    <source>
        <dbReference type="ARBA" id="ARBA00004275"/>
    </source>
</evidence>
<dbReference type="GO" id="GO:0004165">
    <property type="term" value="F:delta(3)-delta(2)-enoyl-CoA isomerase activity"/>
    <property type="evidence" value="ECO:0007669"/>
    <property type="project" value="UniProtKB-ARBA"/>
</dbReference>